<dbReference type="Proteomes" id="UP000217507">
    <property type="component" value="Chromosome"/>
</dbReference>
<protein>
    <submittedName>
        <fullName evidence="1">Uncharacterized protein</fullName>
    </submittedName>
</protein>
<dbReference type="EMBL" id="AP018216">
    <property type="protein sequence ID" value="BAY68493.1"/>
    <property type="molecule type" value="Genomic_DNA"/>
</dbReference>
<evidence type="ECO:0000313" key="1">
    <source>
        <dbReference type="EMBL" id="BAY68493.1"/>
    </source>
</evidence>
<organism evidence="1 2">
    <name type="scientific">Trichormus variabilis NIES-23</name>
    <dbReference type="NCBI Taxonomy" id="1973479"/>
    <lineage>
        <taxon>Bacteria</taxon>
        <taxon>Bacillati</taxon>
        <taxon>Cyanobacteriota</taxon>
        <taxon>Cyanophyceae</taxon>
        <taxon>Nostocales</taxon>
        <taxon>Nostocaceae</taxon>
        <taxon>Trichormus</taxon>
    </lineage>
</organism>
<reference evidence="1 2" key="1">
    <citation type="submission" date="2017-06" db="EMBL/GenBank/DDBJ databases">
        <title>Genome sequencing of cyanobaciteial culture collection at National Institute for Environmental Studies (NIES).</title>
        <authorList>
            <person name="Hirose Y."/>
            <person name="Shimura Y."/>
            <person name="Fujisawa T."/>
            <person name="Nakamura Y."/>
            <person name="Kawachi M."/>
        </authorList>
    </citation>
    <scope>NUCLEOTIDE SEQUENCE [LARGE SCALE GENOMIC DNA]</scope>
    <source>
        <strain evidence="1 2">NIES-23</strain>
    </source>
</reference>
<sequence>MIAFWAKFELDQVTTLERKLLRSTTGDRQNFGSI</sequence>
<gene>
    <name evidence="1" type="ORF">NIES23_12790</name>
</gene>
<name>A0A1Z4KHZ2_ANAVA</name>
<evidence type="ECO:0000313" key="2">
    <source>
        <dbReference type="Proteomes" id="UP000217507"/>
    </source>
</evidence>
<dbReference type="AlphaFoldDB" id="A0A1Z4KHZ2"/>
<proteinExistence type="predicted"/>
<accession>A0A1Z4KHZ2</accession>